<dbReference type="AlphaFoldDB" id="A0AAE3AH75"/>
<gene>
    <name evidence="2" type="ORF">LKD37_10310</name>
</gene>
<dbReference type="EMBL" id="JAJEPW010000030">
    <property type="protein sequence ID" value="MCC2129900.1"/>
    <property type="molecule type" value="Genomic_DNA"/>
</dbReference>
<evidence type="ECO:0000256" key="1">
    <source>
        <dbReference type="SAM" id="MobiDB-lite"/>
    </source>
</evidence>
<evidence type="ECO:0000313" key="3">
    <source>
        <dbReference type="Proteomes" id="UP001199319"/>
    </source>
</evidence>
<protein>
    <submittedName>
        <fullName evidence="2">Uncharacterized protein</fullName>
    </submittedName>
</protein>
<organism evidence="2 3">
    <name type="scientific">Brotocaccenecus cirricatena</name>
    <dbReference type="NCBI Taxonomy" id="3064195"/>
    <lineage>
        <taxon>Bacteria</taxon>
        <taxon>Bacillati</taxon>
        <taxon>Bacillota</taxon>
        <taxon>Clostridia</taxon>
        <taxon>Eubacteriales</taxon>
        <taxon>Oscillospiraceae</taxon>
        <taxon>Brotocaccenecus</taxon>
    </lineage>
</organism>
<sequence>MTSNKTNDKQKLACDGDGPFTGGRAENANEEKFVPLEGLASNRPL</sequence>
<evidence type="ECO:0000313" key="2">
    <source>
        <dbReference type="EMBL" id="MCC2129900.1"/>
    </source>
</evidence>
<feature type="compositionally biased region" description="Basic and acidic residues" evidence="1">
    <location>
        <begin position="1"/>
        <end position="14"/>
    </location>
</feature>
<dbReference type="Proteomes" id="UP001199319">
    <property type="component" value="Unassembled WGS sequence"/>
</dbReference>
<keyword evidence="3" id="KW-1185">Reference proteome</keyword>
<proteinExistence type="predicted"/>
<dbReference type="RefSeq" id="WP_302929142.1">
    <property type="nucleotide sequence ID" value="NZ_JAJEPW010000030.1"/>
</dbReference>
<reference evidence="2" key="1">
    <citation type="submission" date="2021-10" db="EMBL/GenBank/DDBJ databases">
        <title>Anaerobic single-cell dispensing facilitates the cultivation of human gut bacteria.</title>
        <authorList>
            <person name="Afrizal A."/>
        </authorList>
    </citation>
    <scope>NUCLEOTIDE SEQUENCE</scope>
    <source>
        <strain evidence="2">CLA-AA-H272</strain>
    </source>
</reference>
<name>A0AAE3AH75_9FIRM</name>
<accession>A0AAE3AH75</accession>
<comment type="caution">
    <text evidence="2">The sequence shown here is derived from an EMBL/GenBank/DDBJ whole genome shotgun (WGS) entry which is preliminary data.</text>
</comment>
<feature type="region of interest" description="Disordered" evidence="1">
    <location>
        <begin position="1"/>
        <end position="45"/>
    </location>
</feature>